<organism evidence="15 16">
    <name type="scientific">Janthinobacterium svalbardensis</name>
    <dbReference type="NCBI Taxonomy" id="368607"/>
    <lineage>
        <taxon>Bacteria</taxon>
        <taxon>Pseudomonadati</taxon>
        <taxon>Pseudomonadota</taxon>
        <taxon>Betaproteobacteria</taxon>
        <taxon>Burkholderiales</taxon>
        <taxon>Oxalobacteraceae</taxon>
        <taxon>Janthinobacterium</taxon>
    </lineage>
</organism>
<dbReference type="GO" id="GO:0009279">
    <property type="term" value="C:cell outer membrane"/>
    <property type="evidence" value="ECO:0007669"/>
    <property type="project" value="UniProtKB-SubCell"/>
</dbReference>
<evidence type="ECO:0000256" key="6">
    <source>
        <dbReference type="ARBA" id="ARBA00023004"/>
    </source>
</evidence>
<keyword evidence="7" id="KW-0406">Ion transport</keyword>
<comment type="subcellular location">
    <subcellularLocation>
        <location evidence="1 11">Cell outer membrane</location>
        <topology evidence="1 11">Multi-pass membrane protein</topology>
    </subcellularLocation>
</comment>
<evidence type="ECO:0000256" key="11">
    <source>
        <dbReference type="PROSITE-ProRule" id="PRU01360"/>
    </source>
</evidence>
<keyword evidence="10 11" id="KW-0998">Cell outer membrane</keyword>
<keyword evidence="16" id="KW-1185">Reference proteome</keyword>
<dbReference type="GO" id="GO:0006826">
    <property type="term" value="P:iron ion transport"/>
    <property type="evidence" value="ECO:0007669"/>
    <property type="project" value="UniProtKB-KW"/>
</dbReference>
<reference evidence="15 16" key="1">
    <citation type="submission" date="2017-09" db="EMBL/GenBank/DDBJ databases">
        <title>Complete genome sequence of Janthinobacterium svalbardensis PAMC 27463.</title>
        <authorList>
            <person name="Cho Y.-J."/>
            <person name="Cho A."/>
            <person name="Kim O.-S."/>
            <person name="Lee J.-I."/>
        </authorList>
    </citation>
    <scope>NUCLEOTIDE SEQUENCE [LARGE SCALE GENOMIC DNA]</scope>
    <source>
        <strain evidence="15 16">PAMC 27463</strain>
    </source>
</reference>
<evidence type="ECO:0000256" key="4">
    <source>
        <dbReference type="ARBA" id="ARBA00022496"/>
    </source>
</evidence>
<sequence length="666" mass="72730">MTPFLPRYPLRPHYFLPALLFSLHGAVRADESAMPMVSVSASKQAQLLNRVPASVTVLDDESLRAAGARGLEDVGKLTPGLSFQPFGQAGVLSPVMRGMTANFFSFSSATLLLNDGVPVLMAQGFDDNLLGIDRIEVLRGPQGTLYGRNAEAGVINIYSSIPGNVPRSSVEVEAGSRKRRALRADLGRALVADRLYASISGEKRRQDGFIPNRHTGRKEDGRDSENLKLALRWTPDALTDAIVRYRHFSYDDGAALWAAPTAARATVQSGTPSWNHMRGSSVSLDVARQLAHGIKLRAITARSDVFDKAQQDTDFRPADLLHIARDHHFRTTSQEVRLEGRLGTAQWLAGLYGDRDEHDLLNEQKLPMGLSRSAAKLGGNSTAAFTHWNVPLGGAWSLNGGARYERDKVRYSTPAGLRQDSAWSRLTPKLAVQYQAAPALLLYASASEGFRAGGYNVFAPSSRYTAFSPETVRALELGAKGWLAGKRLRYAAALYRMQVDDMQVQQMPSPGLVYLTNAASARSTGAEAELDYLLGGGWQLQAALALNRTRFGRFRDGANTYDGRHNPFAPDRSGQVALRYDADSGWHAQAALSGTGAIFLDAANRYRRNGYGLLNLNAGYRTGAWDVSAYVSNLANRRYDAVGYQNGIVSVVSPPREAGLRLRWSR</sequence>
<dbReference type="InterPro" id="IPR039426">
    <property type="entry name" value="TonB-dep_rcpt-like"/>
</dbReference>
<feature type="domain" description="TonB-dependent receptor-like beta-barrel" evidence="13">
    <location>
        <begin position="243"/>
        <end position="634"/>
    </location>
</feature>
<evidence type="ECO:0000256" key="3">
    <source>
        <dbReference type="ARBA" id="ARBA00022452"/>
    </source>
</evidence>
<evidence type="ECO:0000256" key="5">
    <source>
        <dbReference type="ARBA" id="ARBA00022692"/>
    </source>
</evidence>
<evidence type="ECO:0000259" key="13">
    <source>
        <dbReference type="Pfam" id="PF00593"/>
    </source>
</evidence>
<dbReference type="InterPro" id="IPR036942">
    <property type="entry name" value="Beta-barrel_TonB_sf"/>
</dbReference>
<evidence type="ECO:0000313" key="15">
    <source>
        <dbReference type="EMBL" id="ATD58975.1"/>
    </source>
</evidence>
<gene>
    <name evidence="15" type="ORF">CNX70_01310</name>
</gene>
<dbReference type="Gene3D" id="2.40.170.20">
    <property type="entry name" value="TonB-dependent receptor, beta-barrel domain"/>
    <property type="match status" value="1"/>
</dbReference>
<evidence type="ECO:0000256" key="8">
    <source>
        <dbReference type="ARBA" id="ARBA00023077"/>
    </source>
</evidence>
<evidence type="ECO:0000256" key="7">
    <source>
        <dbReference type="ARBA" id="ARBA00023065"/>
    </source>
</evidence>
<proteinExistence type="inferred from homology"/>
<evidence type="ECO:0000256" key="12">
    <source>
        <dbReference type="RuleBase" id="RU003357"/>
    </source>
</evidence>
<protein>
    <submittedName>
        <fullName evidence="15">TonB-dependent receptor</fullName>
    </submittedName>
</protein>
<evidence type="ECO:0000256" key="9">
    <source>
        <dbReference type="ARBA" id="ARBA00023136"/>
    </source>
</evidence>
<evidence type="ECO:0000256" key="2">
    <source>
        <dbReference type="ARBA" id="ARBA00022448"/>
    </source>
</evidence>
<keyword evidence="9 11" id="KW-0472">Membrane</keyword>
<evidence type="ECO:0000313" key="16">
    <source>
        <dbReference type="Proteomes" id="UP000218437"/>
    </source>
</evidence>
<keyword evidence="15" id="KW-0675">Receptor</keyword>
<dbReference type="Pfam" id="PF00593">
    <property type="entry name" value="TonB_dep_Rec_b-barrel"/>
    <property type="match status" value="1"/>
</dbReference>
<dbReference type="PANTHER" id="PTHR32552">
    <property type="entry name" value="FERRICHROME IRON RECEPTOR-RELATED"/>
    <property type="match status" value="1"/>
</dbReference>
<evidence type="ECO:0000256" key="10">
    <source>
        <dbReference type="ARBA" id="ARBA00023237"/>
    </source>
</evidence>
<feature type="domain" description="TonB-dependent receptor plug" evidence="14">
    <location>
        <begin position="50"/>
        <end position="154"/>
    </location>
</feature>
<comment type="similarity">
    <text evidence="11 12">Belongs to the TonB-dependent receptor family.</text>
</comment>
<dbReference type="PANTHER" id="PTHR32552:SF81">
    <property type="entry name" value="TONB-DEPENDENT OUTER MEMBRANE RECEPTOR"/>
    <property type="match status" value="1"/>
</dbReference>
<keyword evidence="4" id="KW-0410">Iron transport</keyword>
<accession>A0A290WQ14</accession>
<dbReference type="CDD" id="cd01347">
    <property type="entry name" value="ligand_gated_channel"/>
    <property type="match status" value="1"/>
</dbReference>
<evidence type="ECO:0000256" key="1">
    <source>
        <dbReference type="ARBA" id="ARBA00004571"/>
    </source>
</evidence>
<evidence type="ECO:0000259" key="14">
    <source>
        <dbReference type="Pfam" id="PF07715"/>
    </source>
</evidence>
<keyword evidence="3 11" id="KW-1134">Transmembrane beta strand</keyword>
<dbReference type="PROSITE" id="PS52016">
    <property type="entry name" value="TONB_DEPENDENT_REC_3"/>
    <property type="match status" value="1"/>
</dbReference>
<keyword evidence="8 12" id="KW-0798">TonB box</keyword>
<dbReference type="Proteomes" id="UP000218437">
    <property type="component" value="Chromosome"/>
</dbReference>
<dbReference type="EMBL" id="CP023422">
    <property type="protein sequence ID" value="ATD58975.1"/>
    <property type="molecule type" value="Genomic_DNA"/>
</dbReference>
<dbReference type="SUPFAM" id="SSF56935">
    <property type="entry name" value="Porins"/>
    <property type="match status" value="1"/>
</dbReference>
<dbReference type="Pfam" id="PF07715">
    <property type="entry name" value="Plug"/>
    <property type="match status" value="1"/>
</dbReference>
<dbReference type="RefSeq" id="WP_096232839.1">
    <property type="nucleotide sequence ID" value="NZ_CP023422.1"/>
</dbReference>
<dbReference type="InterPro" id="IPR000531">
    <property type="entry name" value="Beta-barrel_TonB"/>
</dbReference>
<keyword evidence="6" id="KW-0408">Iron</keyword>
<dbReference type="InterPro" id="IPR012910">
    <property type="entry name" value="Plug_dom"/>
</dbReference>
<dbReference type="AlphaFoldDB" id="A0A290WQ14"/>
<name>A0A290WQ14_9BURK</name>
<keyword evidence="5 11" id="KW-0812">Transmembrane</keyword>
<dbReference type="KEGG" id="jsv:CNX70_01310"/>
<keyword evidence="2 11" id="KW-0813">Transport</keyword>